<feature type="compositionally biased region" description="Low complexity" evidence="7">
    <location>
        <begin position="260"/>
        <end position="290"/>
    </location>
</feature>
<dbReference type="SUPFAM" id="SSF57903">
    <property type="entry name" value="FYVE/PHD zinc finger"/>
    <property type="match status" value="1"/>
</dbReference>
<dbReference type="EMBL" id="MTYJ01000084">
    <property type="protein sequence ID" value="OQV15730.1"/>
    <property type="molecule type" value="Genomic_DNA"/>
</dbReference>
<dbReference type="InterPro" id="IPR011011">
    <property type="entry name" value="Znf_FYVE_PHD"/>
</dbReference>
<name>A0A1W0WKJ6_HYPEX</name>
<dbReference type="InterPro" id="IPR013083">
    <property type="entry name" value="Znf_RING/FYVE/PHD"/>
</dbReference>
<proteinExistence type="inferred from homology"/>
<feature type="compositionally biased region" description="Low complexity" evidence="7">
    <location>
        <begin position="116"/>
        <end position="132"/>
    </location>
</feature>
<feature type="region of interest" description="Disordered" evidence="7">
    <location>
        <begin position="253"/>
        <end position="361"/>
    </location>
</feature>
<feature type="region of interest" description="Disordered" evidence="7">
    <location>
        <begin position="65"/>
        <end position="167"/>
    </location>
</feature>
<keyword evidence="5" id="KW-0862">Zinc</keyword>
<dbReference type="Pfam" id="PF00628">
    <property type="entry name" value="PHD"/>
    <property type="match status" value="1"/>
</dbReference>
<feature type="compositionally biased region" description="Polar residues" evidence="7">
    <location>
        <begin position="22"/>
        <end position="33"/>
    </location>
</feature>
<evidence type="ECO:0000313" key="10">
    <source>
        <dbReference type="Proteomes" id="UP000192578"/>
    </source>
</evidence>
<evidence type="ECO:0000256" key="3">
    <source>
        <dbReference type="ARBA" id="ARBA00022723"/>
    </source>
</evidence>
<keyword evidence="4 6" id="KW-0863">Zinc-finger</keyword>
<evidence type="ECO:0000256" key="1">
    <source>
        <dbReference type="ARBA" id="ARBA00006009"/>
    </source>
</evidence>
<comment type="similarity">
    <text evidence="1">Belongs to the Integrator subunit 12 family.</text>
</comment>
<dbReference type="GO" id="GO:0008270">
    <property type="term" value="F:zinc ion binding"/>
    <property type="evidence" value="ECO:0007669"/>
    <property type="project" value="UniProtKB-KW"/>
</dbReference>
<dbReference type="SMART" id="SM00249">
    <property type="entry name" value="PHD"/>
    <property type="match status" value="1"/>
</dbReference>
<sequence length="361" mass="38001">MDMETDSVIQMSGRSAEPFSSEGAQTSSAQQARSVRHSTPEFALRPSPDVPPWLQKCFKLLASNNPHEAQEELGRMWEEAAEKRDRQAQEEAAASGSGTNTSKKTEVRIAGANKIAPLPAKPSASPSAAASATVPKLKTQTSVDKPKAVPPVKRMRSPSPPILTLDDLPDNGATAAFPEIVLDDVSDGMTGMALFKDDVCSVCGKSNVLSGNKLLKCFSCDEKYHQLCHTPTVTNIDPDDPRAIWYCNKCKDKTSKPTEPKSSSTHAGSKSKSSAKAAVPSSSPSQAAASLFQRNKDSKPGPSGATPSAGGASAGLGLAALAKQKAQASSVAAKRDAQPQKRARLQLIDSSKLPPMAPKNV</sequence>
<evidence type="ECO:0000313" key="9">
    <source>
        <dbReference type="EMBL" id="OQV15730.1"/>
    </source>
</evidence>
<feature type="region of interest" description="Disordered" evidence="7">
    <location>
        <begin position="1"/>
        <end position="49"/>
    </location>
</feature>
<dbReference type="PROSITE" id="PS50016">
    <property type="entry name" value="ZF_PHD_2"/>
    <property type="match status" value="1"/>
</dbReference>
<dbReference type="InterPro" id="IPR039054">
    <property type="entry name" value="Int12_PHD"/>
</dbReference>
<dbReference type="InterPro" id="IPR019786">
    <property type="entry name" value="Zinc_finger_PHD-type_CS"/>
</dbReference>
<dbReference type="CDD" id="cd15501">
    <property type="entry name" value="PHD_Int12"/>
    <property type="match status" value="1"/>
</dbReference>
<evidence type="ECO:0000256" key="5">
    <source>
        <dbReference type="ARBA" id="ARBA00022833"/>
    </source>
</evidence>
<gene>
    <name evidence="9" type="ORF">BV898_10121</name>
</gene>
<dbReference type="InterPro" id="IPR001965">
    <property type="entry name" value="Znf_PHD"/>
</dbReference>
<keyword evidence="10" id="KW-1185">Reference proteome</keyword>
<feature type="compositionally biased region" description="Low complexity" evidence="7">
    <location>
        <begin position="300"/>
        <end position="332"/>
    </location>
</feature>
<protein>
    <recommendedName>
        <fullName evidence="2">Integrator complex subunit 12</fullName>
    </recommendedName>
</protein>
<reference evidence="10" key="1">
    <citation type="submission" date="2017-01" db="EMBL/GenBank/DDBJ databases">
        <title>Comparative genomics of anhydrobiosis in the tardigrade Hypsibius dujardini.</title>
        <authorList>
            <person name="Yoshida Y."/>
            <person name="Koutsovoulos G."/>
            <person name="Laetsch D."/>
            <person name="Stevens L."/>
            <person name="Kumar S."/>
            <person name="Horikawa D."/>
            <person name="Ishino K."/>
            <person name="Komine S."/>
            <person name="Tomita M."/>
            <person name="Blaxter M."/>
            <person name="Arakawa K."/>
        </authorList>
    </citation>
    <scope>NUCLEOTIDE SEQUENCE [LARGE SCALE GENOMIC DNA]</scope>
    <source>
        <strain evidence="10">Z151</strain>
    </source>
</reference>
<evidence type="ECO:0000256" key="4">
    <source>
        <dbReference type="ARBA" id="ARBA00022771"/>
    </source>
</evidence>
<accession>A0A1W0WKJ6</accession>
<comment type="caution">
    <text evidence="9">The sequence shown here is derived from an EMBL/GenBank/DDBJ whole genome shotgun (WGS) entry which is preliminary data.</text>
</comment>
<feature type="domain" description="PHD-type" evidence="8">
    <location>
        <begin position="197"/>
        <end position="253"/>
    </location>
</feature>
<evidence type="ECO:0000256" key="2">
    <source>
        <dbReference type="ARBA" id="ARBA00016814"/>
    </source>
</evidence>
<evidence type="ECO:0000256" key="7">
    <source>
        <dbReference type="SAM" id="MobiDB-lite"/>
    </source>
</evidence>
<dbReference type="InterPro" id="IPR019787">
    <property type="entry name" value="Znf_PHD-finger"/>
</dbReference>
<organism evidence="9 10">
    <name type="scientific">Hypsibius exemplaris</name>
    <name type="common">Freshwater tardigrade</name>
    <dbReference type="NCBI Taxonomy" id="2072580"/>
    <lineage>
        <taxon>Eukaryota</taxon>
        <taxon>Metazoa</taxon>
        <taxon>Ecdysozoa</taxon>
        <taxon>Tardigrada</taxon>
        <taxon>Eutardigrada</taxon>
        <taxon>Parachela</taxon>
        <taxon>Hypsibioidea</taxon>
        <taxon>Hypsibiidae</taxon>
        <taxon>Hypsibius</taxon>
    </lineage>
</organism>
<dbReference type="Proteomes" id="UP000192578">
    <property type="component" value="Unassembled WGS sequence"/>
</dbReference>
<keyword evidence="3" id="KW-0479">Metal-binding</keyword>
<dbReference type="OrthoDB" id="5846437at2759"/>
<evidence type="ECO:0000256" key="6">
    <source>
        <dbReference type="PROSITE-ProRule" id="PRU00146"/>
    </source>
</evidence>
<feature type="compositionally biased region" description="Basic and acidic residues" evidence="7">
    <location>
        <begin position="68"/>
        <end position="89"/>
    </location>
</feature>
<dbReference type="AlphaFoldDB" id="A0A1W0WKJ6"/>
<dbReference type="PROSITE" id="PS01359">
    <property type="entry name" value="ZF_PHD_1"/>
    <property type="match status" value="1"/>
</dbReference>
<dbReference type="Gene3D" id="3.30.40.10">
    <property type="entry name" value="Zinc/RING finger domain, C3HC4 (zinc finger)"/>
    <property type="match status" value="1"/>
</dbReference>
<evidence type="ECO:0000259" key="8">
    <source>
        <dbReference type="PROSITE" id="PS50016"/>
    </source>
</evidence>